<sequence length="130" mass="15021">MFLSVSFVSLLDTAFVCIASLQIFRRFLRPFGSSEILGLLFFRAQTQSLMPESLLFDTTQWLCRLGIITPTQIEYLVGIYSRGTNAFQKFQDFTAFHPEIIGVTWVSMISADNRCHYCRWNSTGWLYLPI</sequence>
<organism evidence="1 2">
    <name type="scientific">Vigna mungo</name>
    <name type="common">Black gram</name>
    <name type="synonym">Phaseolus mungo</name>
    <dbReference type="NCBI Taxonomy" id="3915"/>
    <lineage>
        <taxon>Eukaryota</taxon>
        <taxon>Viridiplantae</taxon>
        <taxon>Streptophyta</taxon>
        <taxon>Embryophyta</taxon>
        <taxon>Tracheophyta</taxon>
        <taxon>Spermatophyta</taxon>
        <taxon>Magnoliopsida</taxon>
        <taxon>eudicotyledons</taxon>
        <taxon>Gunneridae</taxon>
        <taxon>Pentapetalae</taxon>
        <taxon>rosids</taxon>
        <taxon>fabids</taxon>
        <taxon>Fabales</taxon>
        <taxon>Fabaceae</taxon>
        <taxon>Papilionoideae</taxon>
        <taxon>50 kb inversion clade</taxon>
        <taxon>NPAAA clade</taxon>
        <taxon>indigoferoid/millettioid clade</taxon>
        <taxon>Phaseoleae</taxon>
        <taxon>Vigna</taxon>
    </lineage>
</organism>
<reference evidence="1 2" key="1">
    <citation type="journal article" date="2023" name="Life. Sci Alliance">
        <title>Evolutionary insights into 3D genome organization and epigenetic landscape of Vigna mungo.</title>
        <authorList>
            <person name="Junaid A."/>
            <person name="Singh B."/>
            <person name="Bhatia S."/>
        </authorList>
    </citation>
    <scope>NUCLEOTIDE SEQUENCE [LARGE SCALE GENOMIC DNA]</scope>
    <source>
        <strain evidence="1">Urdbean</strain>
    </source>
</reference>
<evidence type="ECO:0000313" key="1">
    <source>
        <dbReference type="EMBL" id="WVY98329.1"/>
    </source>
</evidence>
<dbReference type="AlphaFoldDB" id="A0AAQ3MWS5"/>
<dbReference type="Proteomes" id="UP001374535">
    <property type="component" value="Chromosome 9"/>
</dbReference>
<evidence type="ECO:0000313" key="2">
    <source>
        <dbReference type="Proteomes" id="UP001374535"/>
    </source>
</evidence>
<gene>
    <name evidence="1" type="ORF">V8G54_030480</name>
</gene>
<dbReference type="EMBL" id="CP144692">
    <property type="protein sequence ID" value="WVY98329.1"/>
    <property type="molecule type" value="Genomic_DNA"/>
</dbReference>
<name>A0AAQ3MWS5_VIGMU</name>
<keyword evidence="2" id="KW-1185">Reference proteome</keyword>
<accession>A0AAQ3MWS5</accession>
<proteinExistence type="predicted"/>
<protein>
    <submittedName>
        <fullName evidence="1">Uncharacterized protein</fullName>
    </submittedName>
</protein>